<evidence type="ECO:0000256" key="1">
    <source>
        <dbReference type="SAM" id="Phobius"/>
    </source>
</evidence>
<keyword evidence="1" id="KW-0812">Transmembrane</keyword>
<accession>A0A1X0SAQ9</accession>
<name>A0A1X0SAQ9_RHIZD</name>
<dbReference type="Proteomes" id="UP000242381">
    <property type="component" value="Unassembled WGS sequence"/>
</dbReference>
<protein>
    <submittedName>
        <fullName evidence="2">Uncharacterized protein</fullName>
    </submittedName>
</protein>
<keyword evidence="1" id="KW-0472">Membrane</keyword>
<sequence length="107" mass="12135">MLNNLIIHKILSSVVCGIFVNIVGKSFYRMIHIVSFPLCTTPSELCLLSNMFLWLIHLKDIAIGTAKQIEKSELTKAKGERKPEDVVPELWIRRGTCTFKCKKTNGD</sequence>
<evidence type="ECO:0000313" key="2">
    <source>
        <dbReference type="EMBL" id="ORE21367.1"/>
    </source>
</evidence>
<evidence type="ECO:0000313" key="3">
    <source>
        <dbReference type="Proteomes" id="UP000242381"/>
    </source>
</evidence>
<dbReference type="EMBL" id="KV921280">
    <property type="protein sequence ID" value="ORE21367.1"/>
    <property type="molecule type" value="Genomic_DNA"/>
</dbReference>
<dbReference type="OMA" id="VPELWIR"/>
<keyword evidence="1" id="KW-1133">Transmembrane helix</keyword>
<organism evidence="2 3">
    <name type="scientific">Rhizopus microsporus</name>
    <dbReference type="NCBI Taxonomy" id="58291"/>
    <lineage>
        <taxon>Eukaryota</taxon>
        <taxon>Fungi</taxon>
        <taxon>Fungi incertae sedis</taxon>
        <taxon>Mucoromycota</taxon>
        <taxon>Mucoromycotina</taxon>
        <taxon>Mucoromycetes</taxon>
        <taxon>Mucorales</taxon>
        <taxon>Mucorineae</taxon>
        <taxon>Rhizopodaceae</taxon>
        <taxon>Rhizopus</taxon>
    </lineage>
</organism>
<reference evidence="2 3" key="1">
    <citation type="journal article" date="2016" name="Proc. Natl. Acad. Sci. U.S.A.">
        <title>Lipid metabolic changes in an early divergent fungus govern the establishment of a mutualistic symbiosis with endobacteria.</title>
        <authorList>
            <person name="Lastovetsky O.A."/>
            <person name="Gaspar M.L."/>
            <person name="Mondo S.J."/>
            <person name="LaButti K.M."/>
            <person name="Sandor L."/>
            <person name="Grigoriev I.V."/>
            <person name="Henry S.A."/>
            <person name="Pawlowska T.E."/>
        </authorList>
    </citation>
    <scope>NUCLEOTIDE SEQUENCE [LARGE SCALE GENOMIC DNA]</scope>
    <source>
        <strain evidence="2 3">ATCC 11559</strain>
    </source>
</reference>
<proteinExistence type="predicted"/>
<feature type="transmembrane region" description="Helical" evidence="1">
    <location>
        <begin position="6"/>
        <end position="24"/>
    </location>
</feature>
<gene>
    <name evidence="2" type="ORF">BCV71DRAFT_241713</name>
</gene>
<dbReference type="AlphaFoldDB" id="A0A1X0SAQ9"/>